<dbReference type="GeneTree" id="ENSGT01030000234592"/>
<keyword evidence="1" id="KW-0732">Signal</keyword>
<reference evidence="5" key="2">
    <citation type="journal article" date="2014" name="Nat. Commun.">
        <title>The cavefish genome reveals candidate genes for eye loss.</title>
        <authorList>
            <person name="McGaugh S.E."/>
            <person name="Gross J.B."/>
            <person name="Aken B."/>
            <person name="Blin M."/>
            <person name="Borowsky R."/>
            <person name="Chalopin D."/>
            <person name="Hinaux H."/>
            <person name="Jeffery W.R."/>
            <person name="Keene A."/>
            <person name="Ma L."/>
            <person name="Minx P."/>
            <person name="Murphy D."/>
            <person name="O'Quin K.E."/>
            <person name="Retaux S."/>
            <person name="Rohner N."/>
            <person name="Searle S.M."/>
            <person name="Stahl B.A."/>
            <person name="Tabin C."/>
            <person name="Volff J.N."/>
            <person name="Yoshizawa M."/>
            <person name="Warren W.C."/>
        </authorList>
    </citation>
    <scope>NUCLEOTIDE SEQUENCE [LARGE SCALE GENOMIC DNA]</scope>
    <source>
        <strain evidence="5">female</strain>
    </source>
</reference>
<dbReference type="Pfam" id="PF01223">
    <property type="entry name" value="Endonuclease_NS"/>
    <property type="match status" value="1"/>
</dbReference>
<dbReference type="InterPro" id="IPR020821">
    <property type="entry name" value="ENPP1-3/EXOG-like_nuc-like"/>
</dbReference>
<name>W5LJN0_ASTMX</name>
<proteinExistence type="predicted"/>
<evidence type="ECO:0000256" key="1">
    <source>
        <dbReference type="SAM" id="SignalP"/>
    </source>
</evidence>
<evidence type="ECO:0000313" key="4">
    <source>
        <dbReference type="Ensembl" id="ENSAMXP00000020042.2"/>
    </source>
</evidence>
<dbReference type="Ensembl" id="ENSAMXT00000020042.2">
    <property type="protein sequence ID" value="ENSAMXP00000020042.2"/>
    <property type="gene ID" value="ENSAMXG00000019466.2"/>
</dbReference>
<dbReference type="InterPro" id="IPR039015">
    <property type="entry name" value="ENDOD1"/>
</dbReference>
<evidence type="ECO:0000259" key="2">
    <source>
        <dbReference type="SMART" id="SM00477"/>
    </source>
</evidence>
<dbReference type="InterPro" id="IPR044929">
    <property type="entry name" value="DNA/RNA_non-sp_Endonuclease_sf"/>
</dbReference>
<keyword evidence="5" id="KW-1185">Reference proteome</keyword>
<dbReference type="InterPro" id="IPR044925">
    <property type="entry name" value="His-Me_finger_sf"/>
</dbReference>
<dbReference type="HOGENOM" id="CLU_035817_1_1_1"/>
<dbReference type="SMART" id="SM00892">
    <property type="entry name" value="Endonuclease_NS"/>
    <property type="match status" value="1"/>
</dbReference>
<sequence>MLTLRMKMKLGAAVLMLLTLGALGKVVDNFKKCAGFFRDGNPPVFTTIRPRVSSDDADTRYVKICQSYKNQYRYATLYDTANKIPVYSAYKYMRTVKCKVKRRKITWKIEPQVRNPTMQRLQTKQSTENDMTLQNKWPKSELQAYKSDYDNSGYNRGHLYPHCHTPDEETSESTFTLTNAAPQKWKFNDWWYKNVEAKVKIDLTTCVNARRKSYVVTGVVPSTGEEPLTLKNSRVNVPTHFWTAYCCCYNNEQCQFRGFTMQKEDTTPEEFTSLDTFNNKLSALYNKTFKVWYSCTKVLRGGQGG</sequence>
<dbReference type="Gene3D" id="3.40.570.10">
    <property type="entry name" value="Extracellular Endonuclease, subunit A"/>
    <property type="match status" value="1"/>
</dbReference>
<evidence type="ECO:0000259" key="3">
    <source>
        <dbReference type="SMART" id="SM00892"/>
    </source>
</evidence>
<feature type="domain" description="DNA/RNA non-specific endonuclease/pyrophosphatase/phosphodiesterase" evidence="3">
    <location>
        <begin position="70"/>
        <end position="283"/>
    </location>
</feature>
<reference evidence="4" key="3">
    <citation type="submission" date="2025-08" db="UniProtKB">
        <authorList>
            <consortium name="Ensembl"/>
        </authorList>
    </citation>
    <scope>IDENTIFICATION</scope>
</reference>
<reference evidence="5" key="1">
    <citation type="submission" date="2013-03" db="EMBL/GenBank/DDBJ databases">
        <authorList>
            <person name="Jeffery W."/>
            <person name="Warren W."/>
            <person name="Wilson R.K."/>
        </authorList>
    </citation>
    <scope>NUCLEOTIDE SEQUENCE</scope>
    <source>
        <strain evidence="5">female</strain>
    </source>
</reference>
<evidence type="ECO:0000313" key="5">
    <source>
        <dbReference type="Proteomes" id="UP000018467"/>
    </source>
</evidence>
<accession>W5LJN0</accession>
<dbReference type="Proteomes" id="UP000018467">
    <property type="component" value="Unassembled WGS sequence"/>
</dbReference>
<dbReference type="Bgee" id="ENSAMXG00000019466">
    <property type="expression patterns" value="Expressed in testis"/>
</dbReference>
<feature type="signal peptide" evidence="1">
    <location>
        <begin position="1"/>
        <end position="24"/>
    </location>
</feature>
<dbReference type="eggNOG" id="ENOG502S257">
    <property type="taxonomic scope" value="Eukaryota"/>
</dbReference>
<dbReference type="PANTHER" id="PTHR21472:SF26">
    <property type="entry name" value="ENDONUCLEASE DOMAIN CONTAINING 1"/>
    <property type="match status" value="1"/>
</dbReference>
<dbReference type="AlphaFoldDB" id="W5LJN0"/>
<organism evidence="4 5">
    <name type="scientific">Astyanax mexicanus</name>
    <name type="common">Blind cave fish</name>
    <name type="synonym">Astyanax fasciatus mexicanus</name>
    <dbReference type="NCBI Taxonomy" id="7994"/>
    <lineage>
        <taxon>Eukaryota</taxon>
        <taxon>Metazoa</taxon>
        <taxon>Chordata</taxon>
        <taxon>Craniata</taxon>
        <taxon>Vertebrata</taxon>
        <taxon>Euteleostomi</taxon>
        <taxon>Actinopterygii</taxon>
        <taxon>Neopterygii</taxon>
        <taxon>Teleostei</taxon>
        <taxon>Ostariophysi</taxon>
        <taxon>Characiformes</taxon>
        <taxon>Characoidei</taxon>
        <taxon>Acestrorhamphidae</taxon>
        <taxon>Acestrorhamphinae</taxon>
        <taxon>Astyanax</taxon>
    </lineage>
</organism>
<dbReference type="GO" id="GO:0046872">
    <property type="term" value="F:metal ion binding"/>
    <property type="evidence" value="ECO:0007669"/>
    <property type="project" value="InterPro"/>
</dbReference>
<dbReference type="PANTHER" id="PTHR21472">
    <property type="entry name" value="ENDONUCLEASE DOMAIN-CONTAINING 1 PROTEIN ENDOD1"/>
    <property type="match status" value="1"/>
</dbReference>
<dbReference type="SUPFAM" id="SSF54060">
    <property type="entry name" value="His-Me finger endonucleases"/>
    <property type="match status" value="1"/>
</dbReference>
<feature type="domain" description="ENPP1-3/EXOG-like endonuclease/phosphodiesterase" evidence="2">
    <location>
        <begin position="71"/>
        <end position="283"/>
    </location>
</feature>
<dbReference type="GO" id="GO:0016787">
    <property type="term" value="F:hydrolase activity"/>
    <property type="evidence" value="ECO:0007669"/>
    <property type="project" value="InterPro"/>
</dbReference>
<dbReference type="SMART" id="SM00477">
    <property type="entry name" value="NUC"/>
    <property type="match status" value="1"/>
</dbReference>
<dbReference type="InParanoid" id="W5LJN0"/>
<dbReference type="InterPro" id="IPR001604">
    <property type="entry name" value="Endo_G_ENPP1-like_dom"/>
</dbReference>
<evidence type="ECO:0008006" key="6">
    <source>
        <dbReference type="Google" id="ProtNLM"/>
    </source>
</evidence>
<dbReference type="STRING" id="7994.ENSAMXP00000020042"/>
<reference evidence="4" key="4">
    <citation type="submission" date="2025-09" db="UniProtKB">
        <authorList>
            <consortium name="Ensembl"/>
        </authorList>
    </citation>
    <scope>IDENTIFICATION</scope>
</reference>
<feature type="chain" id="PRO_5017302963" description="Endonuclease domain-containing 1 protein-like" evidence="1">
    <location>
        <begin position="25"/>
        <end position="305"/>
    </location>
</feature>
<protein>
    <recommendedName>
        <fullName evidence="6">Endonuclease domain-containing 1 protein-like</fullName>
    </recommendedName>
</protein>
<dbReference type="GO" id="GO:0003676">
    <property type="term" value="F:nucleic acid binding"/>
    <property type="evidence" value="ECO:0007669"/>
    <property type="project" value="InterPro"/>
</dbReference>